<dbReference type="GO" id="GO:0005886">
    <property type="term" value="C:plasma membrane"/>
    <property type="evidence" value="ECO:0007669"/>
    <property type="project" value="UniProtKB-SubCell"/>
</dbReference>
<dbReference type="GO" id="GO:0008962">
    <property type="term" value="F:phosphatidylglycerophosphatase activity"/>
    <property type="evidence" value="ECO:0007669"/>
    <property type="project" value="UniProtKB-EC"/>
</dbReference>
<dbReference type="PANTHER" id="PTHR36305:SF1">
    <property type="entry name" value="PHOSPHATIDYLGLYCEROPHOSPHATASE A"/>
    <property type="match status" value="1"/>
</dbReference>
<sequence length="168" mass="18441">MSVQHDLPVRPTWAFLMKNKMAFLGFGFGAGLAPKAQGTWGSLVGMMLAGLLLGSGLGKLGLFVLAAILFVAGIWICNETELALGRVHDYRGVVWDEIVGIMFVYALVPQGFFWWIFAFGAFRLFDIAKPQPIAFFDEKVRGGFGVMLDDVVAAVYAVLLVQFVNLFL</sequence>
<organism evidence="4 5">
    <name type="scientific">Alysiella filiformis DSM 16848</name>
    <dbReference type="NCBI Taxonomy" id="1120981"/>
    <lineage>
        <taxon>Bacteria</taxon>
        <taxon>Pseudomonadati</taxon>
        <taxon>Pseudomonadota</taxon>
        <taxon>Betaproteobacteria</taxon>
        <taxon>Neisseriales</taxon>
        <taxon>Neisseriaceae</taxon>
        <taxon>Alysiella</taxon>
    </lineage>
</organism>
<dbReference type="EMBL" id="OCNF01000007">
    <property type="protein sequence ID" value="SOD67953.1"/>
    <property type="molecule type" value="Genomic_DNA"/>
</dbReference>
<dbReference type="GO" id="GO:0006655">
    <property type="term" value="P:phosphatidylglycerol biosynthetic process"/>
    <property type="evidence" value="ECO:0007669"/>
    <property type="project" value="UniProtKB-UniPathway"/>
</dbReference>
<keyword evidence="1" id="KW-0479">Metal-binding</keyword>
<keyword evidence="1" id="KW-0442">Lipid degradation</keyword>
<keyword evidence="1" id="KW-0378">Hydrolase</keyword>
<feature type="domain" description="YutG/PgpA" evidence="3">
    <location>
        <begin position="25"/>
        <end position="164"/>
    </location>
</feature>
<dbReference type="GO" id="GO:0009395">
    <property type="term" value="P:phospholipid catabolic process"/>
    <property type="evidence" value="ECO:0007669"/>
    <property type="project" value="UniProtKB-KW"/>
</dbReference>
<protein>
    <recommendedName>
        <fullName evidence="1">Phosphatidylglycerophosphatase A</fullName>
        <ecNumber evidence="1">3.1.3.27</ecNumber>
    </recommendedName>
    <alternativeName>
        <fullName evidence="1">Phosphatidylglycerolphosphate phosphatase A</fullName>
    </alternativeName>
</protein>
<evidence type="ECO:0000256" key="1">
    <source>
        <dbReference type="PIRNR" id="PIRNR006162"/>
    </source>
</evidence>
<proteinExistence type="predicted"/>
<dbReference type="AlphaFoldDB" id="A0A286EAM3"/>
<comment type="pathway">
    <text evidence="1">Phospholipid metabolism; phosphatidylglycerol biosynthesis; phosphatidylglycerol from CDP-diacylglycerol: step 2/2.</text>
</comment>
<keyword evidence="1" id="KW-0443">Lipid metabolism</keyword>
<dbReference type="UniPathway" id="UPA00084">
    <property type="reaction ID" value="UER00504"/>
</dbReference>
<accession>A0A286EAM3</accession>
<comment type="catalytic activity">
    <reaction evidence="1">
        <text>a 1,2-diacyl-sn-glycero-3-phospho-(1'-sn-glycero-3'-phosphate) + H2O = a 1,2-diacyl-sn-glycero-3-phospho-(1'-sn-glycerol) + phosphate</text>
        <dbReference type="Rhea" id="RHEA:33751"/>
        <dbReference type="ChEBI" id="CHEBI:15377"/>
        <dbReference type="ChEBI" id="CHEBI:43474"/>
        <dbReference type="ChEBI" id="CHEBI:60110"/>
        <dbReference type="ChEBI" id="CHEBI:64716"/>
        <dbReference type="EC" id="3.1.3.27"/>
    </reaction>
</comment>
<dbReference type="RefSeq" id="WP_097114124.1">
    <property type="nucleotide sequence ID" value="NZ_CP083931.1"/>
</dbReference>
<dbReference type="Pfam" id="PF04608">
    <property type="entry name" value="PgpA"/>
    <property type="match status" value="1"/>
</dbReference>
<dbReference type="PANTHER" id="PTHR36305">
    <property type="entry name" value="PHOSPHATIDYLGLYCEROPHOSPHATASE A"/>
    <property type="match status" value="1"/>
</dbReference>
<evidence type="ECO:0000259" key="3">
    <source>
        <dbReference type="Pfam" id="PF04608"/>
    </source>
</evidence>
<dbReference type="InterPro" id="IPR026037">
    <property type="entry name" value="PgpA"/>
</dbReference>
<comment type="cofactor">
    <cofactor evidence="1">
        <name>Mg(2+)</name>
        <dbReference type="ChEBI" id="CHEBI:18420"/>
    </cofactor>
</comment>
<dbReference type="InterPro" id="IPR007686">
    <property type="entry name" value="YutG/PgpA"/>
</dbReference>
<comment type="function">
    <text evidence="1">Lipid phosphatase which dephosphorylates phosphatidylglycerophosphate (PGP) to phosphatidylglycerol (PG).</text>
</comment>
<keyword evidence="1 2" id="KW-0812">Transmembrane</keyword>
<keyword evidence="1" id="KW-0997">Cell inner membrane</keyword>
<dbReference type="GO" id="GO:0046872">
    <property type="term" value="F:metal ion binding"/>
    <property type="evidence" value="ECO:0007669"/>
    <property type="project" value="UniProtKB-KW"/>
</dbReference>
<dbReference type="EC" id="3.1.3.27" evidence="1"/>
<keyword evidence="1" id="KW-0460">Magnesium</keyword>
<comment type="subcellular location">
    <subcellularLocation>
        <location evidence="1">Cell inner membrane</location>
        <topology evidence="1">Multi-pass membrane protein</topology>
    </subcellularLocation>
</comment>
<dbReference type="Proteomes" id="UP000219669">
    <property type="component" value="Unassembled WGS sequence"/>
</dbReference>
<keyword evidence="1" id="KW-1003">Cell membrane</keyword>
<feature type="transmembrane region" description="Helical" evidence="2">
    <location>
        <begin position="142"/>
        <end position="167"/>
    </location>
</feature>
<gene>
    <name evidence="4" type="ORF">SAMN02746062_01065</name>
</gene>
<dbReference type="SUPFAM" id="SSF101307">
    <property type="entry name" value="YutG-like"/>
    <property type="match status" value="1"/>
</dbReference>
<keyword evidence="5" id="KW-1185">Reference proteome</keyword>
<keyword evidence="1 2" id="KW-0472">Membrane</keyword>
<dbReference type="InterPro" id="IPR036681">
    <property type="entry name" value="PgpA-like_sf"/>
</dbReference>
<feature type="transmembrane region" description="Helical" evidence="2">
    <location>
        <begin position="98"/>
        <end position="122"/>
    </location>
</feature>
<reference evidence="4 5" key="1">
    <citation type="submission" date="2017-09" db="EMBL/GenBank/DDBJ databases">
        <authorList>
            <person name="Ehlers B."/>
            <person name="Leendertz F.H."/>
        </authorList>
    </citation>
    <scope>NUCLEOTIDE SEQUENCE [LARGE SCALE GENOMIC DNA]</scope>
    <source>
        <strain evidence="4 5">DSM 16848</strain>
    </source>
</reference>
<feature type="transmembrane region" description="Helical" evidence="2">
    <location>
        <begin position="48"/>
        <end position="77"/>
    </location>
</feature>
<evidence type="ECO:0000313" key="4">
    <source>
        <dbReference type="EMBL" id="SOD67953.1"/>
    </source>
</evidence>
<dbReference type="OrthoDB" id="9804091at2"/>
<dbReference type="PIRSF" id="PIRSF006162">
    <property type="entry name" value="PgpA"/>
    <property type="match status" value="1"/>
</dbReference>
<keyword evidence="1" id="KW-1208">Phospholipid metabolism</keyword>
<keyword evidence="1" id="KW-0595">Phospholipid degradation</keyword>
<evidence type="ECO:0000313" key="5">
    <source>
        <dbReference type="Proteomes" id="UP000219669"/>
    </source>
</evidence>
<name>A0A286EAM3_9NEIS</name>
<evidence type="ECO:0000256" key="2">
    <source>
        <dbReference type="SAM" id="Phobius"/>
    </source>
</evidence>
<dbReference type="CDD" id="cd06971">
    <property type="entry name" value="PgpA"/>
    <property type="match status" value="1"/>
</dbReference>
<keyword evidence="2" id="KW-1133">Transmembrane helix</keyword>